<evidence type="ECO:0000313" key="2">
    <source>
        <dbReference type="EMBL" id="WUT41018.1"/>
    </source>
</evidence>
<reference evidence="2" key="1">
    <citation type="submission" date="2022-10" db="EMBL/GenBank/DDBJ databases">
        <title>The complete genomes of actinobacterial strains from the NBC collection.</title>
        <authorList>
            <person name="Joergensen T.S."/>
            <person name="Alvarez Arevalo M."/>
            <person name="Sterndorff E.B."/>
            <person name="Faurdal D."/>
            <person name="Vuksanovic O."/>
            <person name="Mourched A.-S."/>
            <person name="Charusanti P."/>
            <person name="Shaw S."/>
            <person name="Blin K."/>
            <person name="Weber T."/>
        </authorList>
    </citation>
    <scope>NUCLEOTIDE SEQUENCE</scope>
    <source>
        <strain evidence="2">NBC_00686</strain>
    </source>
</reference>
<proteinExistence type="predicted"/>
<dbReference type="InterPro" id="IPR029063">
    <property type="entry name" value="SAM-dependent_MTases_sf"/>
</dbReference>
<keyword evidence="2" id="KW-0489">Methyltransferase</keyword>
<protein>
    <submittedName>
        <fullName evidence="2">Methyltransferase domain-containing protein</fullName>
    </submittedName>
</protein>
<dbReference type="InterPro" id="IPR041698">
    <property type="entry name" value="Methyltransf_25"/>
</dbReference>
<accession>A0ABZ1WMQ1</accession>
<dbReference type="Proteomes" id="UP001432168">
    <property type="component" value="Chromosome"/>
</dbReference>
<evidence type="ECO:0000259" key="1">
    <source>
        <dbReference type="Pfam" id="PF13649"/>
    </source>
</evidence>
<keyword evidence="3" id="KW-1185">Reference proteome</keyword>
<gene>
    <name evidence="2" type="ORF">OG929_01530</name>
</gene>
<evidence type="ECO:0000313" key="3">
    <source>
        <dbReference type="Proteomes" id="UP001432168"/>
    </source>
</evidence>
<dbReference type="GO" id="GO:0008168">
    <property type="term" value="F:methyltransferase activity"/>
    <property type="evidence" value="ECO:0007669"/>
    <property type="project" value="UniProtKB-KW"/>
</dbReference>
<feature type="domain" description="Methyltransferase" evidence="1">
    <location>
        <begin position="68"/>
        <end position="128"/>
    </location>
</feature>
<dbReference type="Gene3D" id="3.40.50.150">
    <property type="entry name" value="Vaccinia Virus protein VP39"/>
    <property type="match status" value="1"/>
</dbReference>
<organism evidence="2 3">
    <name type="scientific">Streptomyces pseudovenezuelae</name>
    <dbReference type="NCBI Taxonomy" id="67350"/>
    <lineage>
        <taxon>Bacteria</taxon>
        <taxon>Bacillati</taxon>
        <taxon>Actinomycetota</taxon>
        <taxon>Actinomycetes</taxon>
        <taxon>Kitasatosporales</taxon>
        <taxon>Streptomycetaceae</taxon>
        <taxon>Streptomyces</taxon>
        <taxon>Streptomyces aurantiacus group</taxon>
    </lineage>
</organism>
<dbReference type="GO" id="GO:0032259">
    <property type="term" value="P:methylation"/>
    <property type="evidence" value="ECO:0007669"/>
    <property type="project" value="UniProtKB-KW"/>
</dbReference>
<name>A0ABZ1WMQ1_9ACTN</name>
<dbReference type="SUPFAM" id="SSF53335">
    <property type="entry name" value="S-adenosyl-L-methionine-dependent methyltransferases"/>
    <property type="match status" value="1"/>
</dbReference>
<dbReference type="EMBL" id="CP109011">
    <property type="protein sequence ID" value="WUT41018.1"/>
    <property type="molecule type" value="Genomic_DNA"/>
</dbReference>
<keyword evidence="2" id="KW-0808">Transferase</keyword>
<dbReference type="Pfam" id="PF13649">
    <property type="entry name" value="Methyltransf_25"/>
    <property type="match status" value="1"/>
</dbReference>
<dbReference type="RefSeq" id="WP_329257446.1">
    <property type="nucleotide sequence ID" value="NZ_CP109011.1"/>
</dbReference>
<sequence length="328" mass="35596">MKRPRRTADLPIDEQRWVLTGVSRVTAYTHLRAEDLVKPRSARVFFDPADTETGIWAAQDLITKGCGVLDLGSGSGAAAAAMARAGARVHGVDRGAETVSWASEHYASRSAEPQVTFAQGDFSTLSAEELLATVPGPLARPLIITTNPPYVPLPAETNEPRPSINGGTDGLRLLPAIIEHCRALRSDLALTIGSYSTPRKAARLLTAAGLHIQAITLCPIALGQFTLSNMEQVRDLETKGEAVLWRRTPLETPAYFALGLACRWNEATGPRKARPARHWTGEDLIRLLRAAASSRAPRLEALDSLLPEDRPGPVRVLDLPAQADRHHW</sequence>